<gene>
    <name evidence="1" type="ORF">AFUS01_LOCUS34327</name>
</gene>
<evidence type="ECO:0000313" key="1">
    <source>
        <dbReference type="EMBL" id="CAG7824153.1"/>
    </source>
</evidence>
<reference evidence="1" key="1">
    <citation type="submission" date="2021-06" db="EMBL/GenBank/DDBJ databases">
        <authorList>
            <person name="Hodson N. C."/>
            <person name="Mongue J. A."/>
            <person name="Jaron S. K."/>
        </authorList>
    </citation>
    <scope>NUCLEOTIDE SEQUENCE</scope>
</reference>
<proteinExistence type="predicted"/>
<feature type="non-terminal residue" evidence="1">
    <location>
        <position position="1"/>
    </location>
</feature>
<organism evidence="1 2">
    <name type="scientific">Allacma fusca</name>
    <dbReference type="NCBI Taxonomy" id="39272"/>
    <lineage>
        <taxon>Eukaryota</taxon>
        <taxon>Metazoa</taxon>
        <taxon>Ecdysozoa</taxon>
        <taxon>Arthropoda</taxon>
        <taxon>Hexapoda</taxon>
        <taxon>Collembola</taxon>
        <taxon>Symphypleona</taxon>
        <taxon>Sminthuridae</taxon>
        <taxon>Allacma</taxon>
    </lineage>
</organism>
<dbReference type="AlphaFoldDB" id="A0A8J2L0E4"/>
<evidence type="ECO:0000313" key="2">
    <source>
        <dbReference type="Proteomes" id="UP000708208"/>
    </source>
</evidence>
<comment type="caution">
    <text evidence="1">The sequence shown here is derived from an EMBL/GenBank/DDBJ whole genome shotgun (WGS) entry which is preliminary data.</text>
</comment>
<keyword evidence="2" id="KW-1185">Reference proteome</keyword>
<dbReference type="Proteomes" id="UP000708208">
    <property type="component" value="Unassembled WGS sequence"/>
</dbReference>
<sequence length="57" mass="6177">QHSEFLSSKVLQPALKKPVTSRNYSGGVMWTSATSAGGVPFKFYSHEGSAKGKLMLF</sequence>
<protein>
    <submittedName>
        <fullName evidence="1">Uncharacterized protein</fullName>
    </submittedName>
</protein>
<accession>A0A8J2L0E4</accession>
<dbReference type="EMBL" id="CAJVCH010531850">
    <property type="protein sequence ID" value="CAG7824153.1"/>
    <property type="molecule type" value="Genomic_DNA"/>
</dbReference>
<name>A0A8J2L0E4_9HEXA</name>